<dbReference type="EMBL" id="CAJOBR010046714">
    <property type="protein sequence ID" value="CAF5040439.1"/>
    <property type="molecule type" value="Genomic_DNA"/>
</dbReference>
<evidence type="ECO:0000313" key="2">
    <source>
        <dbReference type="Proteomes" id="UP000663848"/>
    </source>
</evidence>
<organism evidence="1 2">
    <name type="scientific">Rotaria socialis</name>
    <dbReference type="NCBI Taxonomy" id="392032"/>
    <lineage>
        <taxon>Eukaryota</taxon>
        <taxon>Metazoa</taxon>
        <taxon>Spiralia</taxon>
        <taxon>Gnathifera</taxon>
        <taxon>Rotifera</taxon>
        <taxon>Eurotatoria</taxon>
        <taxon>Bdelloidea</taxon>
        <taxon>Philodinida</taxon>
        <taxon>Philodinidae</taxon>
        <taxon>Rotaria</taxon>
    </lineage>
</organism>
<name>A0A822CCW0_9BILA</name>
<gene>
    <name evidence="1" type="ORF">QYT958_LOCUS41354</name>
</gene>
<dbReference type="Proteomes" id="UP000663848">
    <property type="component" value="Unassembled WGS sequence"/>
</dbReference>
<feature type="non-terminal residue" evidence="1">
    <location>
        <position position="103"/>
    </location>
</feature>
<sequence length="103" mass="12374">MFSCDFVLYSILLYFSRSIQSTIWSLIDHFNRLLNENSINSNTILQIYLQLKYYETQPTYEQIIQIACSFTDIHMKIIEDNENDLIDNLILWRDAVLNFIHFN</sequence>
<accession>A0A822CCW0</accession>
<dbReference type="AlphaFoldDB" id="A0A822CCW0"/>
<proteinExistence type="predicted"/>
<protein>
    <submittedName>
        <fullName evidence="1">Uncharacterized protein</fullName>
    </submittedName>
</protein>
<feature type="non-terminal residue" evidence="1">
    <location>
        <position position="1"/>
    </location>
</feature>
<comment type="caution">
    <text evidence="1">The sequence shown here is derived from an EMBL/GenBank/DDBJ whole genome shotgun (WGS) entry which is preliminary data.</text>
</comment>
<reference evidence="1" key="1">
    <citation type="submission" date="2021-02" db="EMBL/GenBank/DDBJ databases">
        <authorList>
            <person name="Nowell W R."/>
        </authorList>
    </citation>
    <scope>NUCLEOTIDE SEQUENCE</scope>
</reference>
<evidence type="ECO:0000313" key="1">
    <source>
        <dbReference type="EMBL" id="CAF5040439.1"/>
    </source>
</evidence>